<proteinExistence type="predicted"/>
<dbReference type="RefSeq" id="WP_011758125.1">
    <property type="nucleotide sequence ID" value="NC_008700.1"/>
</dbReference>
<keyword evidence="1" id="KW-0812">Transmembrane</keyword>
<evidence type="ECO:0000256" key="1">
    <source>
        <dbReference type="SAM" id="Phobius"/>
    </source>
</evidence>
<dbReference type="Gene3D" id="3.60.10.10">
    <property type="entry name" value="Endonuclease/exonuclease/phosphatase"/>
    <property type="match status" value="1"/>
</dbReference>
<organism evidence="3 4">
    <name type="scientific">Shewanella amazonensis (strain ATCC BAA-1098 / SB2B)</name>
    <dbReference type="NCBI Taxonomy" id="326297"/>
    <lineage>
        <taxon>Bacteria</taxon>
        <taxon>Pseudomonadati</taxon>
        <taxon>Pseudomonadota</taxon>
        <taxon>Gammaproteobacteria</taxon>
        <taxon>Alteromonadales</taxon>
        <taxon>Shewanellaceae</taxon>
        <taxon>Shewanella</taxon>
    </lineage>
</organism>
<sequence>MTNKQKIVVWLSAALIALLIGLLMTVLVKIPDVPRVVLGESAMVLTHQGRCFYREDSGTALDDSPIDERGVIALLVWNIHKQSDGEWPKALWTQGLHWQLLLLQEVELNTDFTAALDNHQVSWSMMPAFRFQGLDYGVMLASRRPPLEGCGLLKVEPWIRLPKAALYGLYALSNGEILLVVNLHGINFDPNLQEWEDQLAPLLGLVMQHRGPVILAGDFNSWGERRSQKLEKLIEPLGLKAAIFEPDERIRVFGTPLDWVFYRGLHLKKAQSPTTNVSDHAPLMVQFELISGSTSDDETPGVHR</sequence>
<dbReference type="STRING" id="326297.Sama_0002"/>
<keyword evidence="4" id="KW-1185">Reference proteome</keyword>
<dbReference type="eggNOG" id="COG3021">
    <property type="taxonomic scope" value="Bacteria"/>
</dbReference>
<gene>
    <name evidence="3" type="ordered locus">Sama_0002</name>
</gene>
<evidence type="ECO:0000259" key="2">
    <source>
        <dbReference type="Pfam" id="PF03372"/>
    </source>
</evidence>
<dbReference type="KEGG" id="saz:Sama_0002"/>
<dbReference type="HOGENOM" id="CLU_083563_0_0_6"/>
<reference evidence="3 4" key="1">
    <citation type="submission" date="2006-12" db="EMBL/GenBank/DDBJ databases">
        <title>Complete sequence of Shewanella amazonensis SB2B.</title>
        <authorList>
            <consortium name="US DOE Joint Genome Institute"/>
            <person name="Copeland A."/>
            <person name="Lucas S."/>
            <person name="Lapidus A."/>
            <person name="Barry K."/>
            <person name="Detter J.C."/>
            <person name="Glavina del Rio T."/>
            <person name="Hammon N."/>
            <person name="Israni S."/>
            <person name="Dalin E."/>
            <person name="Tice H."/>
            <person name="Pitluck S."/>
            <person name="Munk A.C."/>
            <person name="Brettin T."/>
            <person name="Bruce D."/>
            <person name="Han C."/>
            <person name="Tapia R."/>
            <person name="Gilna P."/>
            <person name="Schmutz J."/>
            <person name="Larimer F."/>
            <person name="Land M."/>
            <person name="Hauser L."/>
            <person name="Kyrpides N."/>
            <person name="Mikhailova N."/>
            <person name="Fredrickson J."/>
            <person name="Richardson P."/>
        </authorList>
    </citation>
    <scope>NUCLEOTIDE SEQUENCE [LARGE SCALE GENOMIC DNA]</scope>
    <source>
        <strain evidence="4">ATCC BAA-1098 / SB2B</strain>
    </source>
</reference>
<dbReference type="SUPFAM" id="SSF56219">
    <property type="entry name" value="DNase I-like"/>
    <property type="match status" value="1"/>
</dbReference>
<dbReference type="EMBL" id="CP000507">
    <property type="protein sequence ID" value="ABL98214.1"/>
    <property type="molecule type" value="Genomic_DNA"/>
</dbReference>
<dbReference type="Pfam" id="PF03372">
    <property type="entry name" value="Exo_endo_phos"/>
    <property type="match status" value="1"/>
</dbReference>
<accession>A1S1F8</accession>
<protein>
    <recommendedName>
        <fullName evidence="2">Endonuclease/exonuclease/phosphatase domain-containing protein</fullName>
    </recommendedName>
</protein>
<evidence type="ECO:0000313" key="3">
    <source>
        <dbReference type="EMBL" id="ABL98214.1"/>
    </source>
</evidence>
<dbReference type="NCBIfam" id="NF003840">
    <property type="entry name" value="PRK05421.1-2"/>
    <property type="match status" value="1"/>
</dbReference>
<feature type="domain" description="Endonuclease/exonuclease/phosphatase" evidence="2">
    <location>
        <begin position="77"/>
        <end position="280"/>
    </location>
</feature>
<feature type="transmembrane region" description="Helical" evidence="1">
    <location>
        <begin position="7"/>
        <end position="28"/>
    </location>
</feature>
<dbReference type="AlphaFoldDB" id="A1S1F8"/>
<evidence type="ECO:0000313" key="4">
    <source>
        <dbReference type="Proteomes" id="UP000009175"/>
    </source>
</evidence>
<dbReference type="InterPro" id="IPR005135">
    <property type="entry name" value="Endo/exonuclease/phosphatase"/>
</dbReference>
<dbReference type="OrthoDB" id="9793162at2"/>
<keyword evidence="1" id="KW-0472">Membrane</keyword>
<dbReference type="InterPro" id="IPR036691">
    <property type="entry name" value="Endo/exonu/phosph_ase_sf"/>
</dbReference>
<dbReference type="Proteomes" id="UP000009175">
    <property type="component" value="Chromosome"/>
</dbReference>
<keyword evidence="1" id="KW-1133">Transmembrane helix</keyword>
<dbReference type="NCBIfam" id="NF003842">
    <property type="entry name" value="PRK05421.1-4"/>
    <property type="match status" value="1"/>
</dbReference>
<dbReference type="GO" id="GO:0003824">
    <property type="term" value="F:catalytic activity"/>
    <property type="evidence" value="ECO:0007669"/>
    <property type="project" value="InterPro"/>
</dbReference>
<name>A1S1F8_SHEAM</name>